<feature type="domain" description="F5/8 type C" evidence="2">
    <location>
        <begin position="24"/>
        <end position="188"/>
    </location>
</feature>
<keyword evidence="4" id="KW-1185">Reference proteome</keyword>
<reference evidence="3 4" key="1">
    <citation type="journal article" date="2010" name="Stand. Genomic Sci.">
        <title>Complete genome sequence of Conexibacter woesei type strain (ID131577).</title>
        <authorList>
            <person name="Pukall R."/>
            <person name="Lapidus A."/>
            <person name="Glavina Del Rio T."/>
            <person name="Copeland A."/>
            <person name="Tice H."/>
            <person name="Cheng J.-F."/>
            <person name="Lucas S."/>
            <person name="Chen F."/>
            <person name="Nolan M."/>
            <person name="Bruce D."/>
            <person name="Goodwin L."/>
            <person name="Pitluck S."/>
            <person name="Mavromatis K."/>
            <person name="Ivanova N."/>
            <person name="Ovchinnikova G."/>
            <person name="Pati A."/>
            <person name="Chen A."/>
            <person name="Palaniappan K."/>
            <person name="Land M."/>
            <person name="Hauser L."/>
            <person name="Chang Y.-J."/>
            <person name="Jeffries C.D."/>
            <person name="Chain P."/>
            <person name="Meincke L."/>
            <person name="Sims D."/>
            <person name="Brettin T."/>
            <person name="Detter J.C."/>
            <person name="Rohde M."/>
            <person name="Goeker M."/>
            <person name="Bristow J."/>
            <person name="Eisen J.A."/>
            <person name="Markowitz V."/>
            <person name="Kyrpides N.C."/>
            <person name="Klenk H.-P."/>
            <person name="Hugenholtz P."/>
        </authorList>
    </citation>
    <scope>NUCLEOTIDE SEQUENCE [LARGE SCALE GENOMIC DNA]</scope>
    <source>
        <strain evidence="4">DSM 14684 / CIP 108061 / JCM 11494 / NBRC 100937 / ID131577</strain>
    </source>
</reference>
<dbReference type="PROSITE" id="PS50022">
    <property type="entry name" value="FA58C_3"/>
    <property type="match status" value="2"/>
</dbReference>
<organism evidence="3 4">
    <name type="scientific">Conexibacter woesei (strain DSM 14684 / CCUG 47730 / CIP 108061 / JCM 11494 / NBRC 100937 / ID131577)</name>
    <dbReference type="NCBI Taxonomy" id="469383"/>
    <lineage>
        <taxon>Bacteria</taxon>
        <taxon>Bacillati</taxon>
        <taxon>Actinomycetota</taxon>
        <taxon>Thermoleophilia</taxon>
        <taxon>Solirubrobacterales</taxon>
        <taxon>Conexibacteraceae</taxon>
        <taxon>Conexibacter</taxon>
    </lineage>
</organism>
<sequence precursor="true">MRRIILAAFAVLLLHAAPSMAAECRNLALVANGGVASASSEYSGWPATALNNGTRETSIDRHWSDGTRFIWPDWAAIEWSSPTRLDQIVVRGLVFTPNKTVAERTLDRTRVQYWDDATSTWVDIVGRSGQDNPILAWTGPTHAEDGAEIKQFDFASITTTRIRVQIEEGPTVLTGGYSSLDEIEAYDRGGCDPPASQCSNRGLDGIASASSTHSSGLYPVTGVNNGQVESGATKGYWNDDTNGVWPDWVQVAWAQPLTINRVVARIPLAQAGFPTGEITLRRTRIQYWDATTSTWVDVVGRSGQSNPILDWTGPIGRADGTETRMFHIAPVTTTKIRAVIEDGSTDGWSWLDELEAYAADCATPSNENLALGTNAGTAIASSEYSSLASIAKLNDGRRQTHLGRTYWMDGTGFSWPDWAGIKWSSPRSLNRIVLRGPALYSSYPTDRRTLGRTRVQYWSDDSSTWVDVVGRSGQDNPILNWVMPPDMTDGSEIRQFDFPTVATRRIRALIEEGGTHGWSFMEEIEAYWMS</sequence>
<accession>D3F436</accession>
<dbReference type="RefSeq" id="WP_012931572.1">
    <property type="nucleotide sequence ID" value="NC_013739.1"/>
</dbReference>
<name>D3F436_CONWI</name>
<feature type="signal peptide" evidence="1">
    <location>
        <begin position="1"/>
        <end position="21"/>
    </location>
</feature>
<dbReference type="EMBL" id="CP001854">
    <property type="protein sequence ID" value="ADB48519.1"/>
    <property type="molecule type" value="Genomic_DNA"/>
</dbReference>
<dbReference type="InterPro" id="IPR008979">
    <property type="entry name" value="Galactose-bd-like_sf"/>
</dbReference>
<dbReference type="SUPFAM" id="SSF49785">
    <property type="entry name" value="Galactose-binding domain-like"/>
    <property type="match status" value="2"/>
</dbReference>
<protein>
    <recommendedName>
        <fullName evidence="2">F5/8 type C domain-containing protein</fullName>
    </recommendedName>
</protein>
<dbReference type="OrthoDB" id="3815242at2"/>
<dbReference type="KEGG" id="cwo:Cwoe_0083"/>
<dbReference type="HOGENOM" id="CLU_513600_0_0_11"/>
<gene>
    <name evidence="3" type="ordered locus">Cwoe_0083</name>
</gene>
<dbReference type="AlphaFoldDB" id="D3F436"/>
<feature type="chain" id="PRO_5003043979" description="F5/8 type C domain-containing protein" evidence="1">
    <location>
        <begin position="22"/>
        <end position="530"/>
    </location>
</feature>
<dbReference type="InterPro" id="IPR000421">
    <property type="entry name" value="FA58C"/>
</dbReference>
<evidence type="ECO:0000313" key="3">
    <source>
        <dbReference type="EMBL" id="ADB48519.1"/>
    </source>
</evidence>
<dbReference type="Proteomes" id="UP000008229">
    <property type="component" value="Chromosome"/>
</dbReference>
<feature type="domain" description="F5/8 type C" evidence="2">
    <location>
        <begin position="361"/>
        <end position="529"/>
    </location>
</feature>
<evidence type="ECO:0000259" key="2">
    <source>
        <dbReference type="PROSITE" id="PS50022"/>
    </source>
</evidence>
<proteinExistence type="predicted"/>
<keyword evidence="1" id="KW-0732">Signal</keyword>
<dbReference type="STRING" id="469383.Cwoe_0083"/>
<evidence type="ECO:0000256" key="1">
    <source>
        <dbReference type="SAM" id="SignalP"/>
    </source>
</evidence>
<evidence type="ECO:0000313" key="4">
    <source>
        <dbReference type="Proteomes" id="UP000008229"/>
    </source>
</evidence>
<dbReference type="Gene3D" id="2.60.120.260">
    <property type="entry name" value="Galactose-binding domain-like"/>
    <property type="match status" value="3"/>
</dbReference>
<reference evidence="4" key="2">
    <citation type="submission" date="2010-01" db="EMBL/GenBank/DDBJ databases">
        <title>The complete genome of Conexibacter woesei DSM 14684.</title>
        <authorList>
            <consortium name="US DOE Joint Genome Institute (JGI-PGF)"/>
            <person name="Lucas S."/>
            <person name="Copeland A."/>
            <person name="Lapidus A."/>
            <person name="Glavina del Rio T."/>
            <person name="Dalin E."/>
            <person name="Tice H."/>
            <person name="Bruce D."/>
            <person name="Goodwin L."/>
            <person name="Pitluck S."/>
            <person name="Kyrpides N."/>
            <person name="Mavromatis K."/>
            <person name="Ivanova N."/>
            <person name="Mikhailova N."/>
            <person name="Chertkov O."/>
            <person name="Brettin T."/>
            <person name="Detter J.C."/>
            <person name="Han C."/>
            <person name="Larimer F."/>
            <person name="Land M."/>
            <person name="Hauser L."/>
            <person name="Markowitz V."/>
            <person name="Cheng J.-F."/>
            <person name="Hugenholtz P."/>
            <person name="Woyke T."/>
            <person name="Wu D."/>
            <person name="Pukall R."/>
            <person name="Steenblock K."/>
            <person name="Schneider S."/>
            <person name="Klenk H.-P."/>
            <person name="Eisen J.A."/>
        </authorList>
    </citation>
    <scope>NUCLEOTIDE SEQUENCE [LARGE SCALE GENOMIC DNA]</scope>
    <source>
        <strain evidence="4">DSM 14684 / CIP 108061 / JCM 11494 / NBRC 100937 / ID131577</strain>
    </source>
</reference>